<dbReference type="GO" id="GO:0022625">
    <property type="term" value="C:cytosolic large ribosomal subunit"/>
    <property type="evidence" value="ECO:0007669"/>
    <property type="project" value="TreeGrafter"/>
</dbReference>
<dbReference type="HAMAP" id="MF_01341">
    <property type="entry name" value="Ribosomal_uL15"/>
    <property type="match status" value="1"/>
</dbReference>
<dbReference type="InterPro" id="IPR021131">
    <property type="entry name" value="Ribosomal_uL15/eL18"/>
</dbReference>
<dbReference type="GO" id="GO:0003735">
    <property type="term" value="F:structural constituent of ribosome"/>
    <property type="evidence" value="ECO:0007669"/>
    <property type="project" value="InterPro"/>
</dbReference>
<dbReference type="NCBIfam" id="TIGR01071">
    <property type="entry name" value="rplO_bact"/>
    <property type="match status" value="1"/>
</dbReference>
<dbReference type="InterPro" id="IPR030878">
    <property type="entry name" value="Ribosomal_uL15"/>
</dbReference>
<dbReference type="SUPFAM" id="SSF52080">
    <property type="entry name" value="Ribosomal proteins L15p and L18e"/>
    <property type="match status" value="1"/>
</dbReference>
<keyword evidence="4" id="KW-0699">rRNA-binding</keyword>
<evidence type="ECO:0000256" key="1">
    <source>
        <dbReference type="ARBA" id="ARBA00007320"/>
    </source>
</evidence>
<feature type="domain" description="Large ribosomal subunit protein uL15/eL18" evidence="5">
    <location>
        <begin position="78"/>
        <end position="142"/>
    </location>
</feature>
<dbReference type="Pfam" id="PF00828">
    <property type="entry name" value="Ribosomal_L27A"/>
    <property type="match status" value="1"/>
</dbReference>
<sequence length="144" mass="16334">MYLNNLSYVYGTKKKKKRVGRGIGSCYGKTCGKGHKGQKSRSGGNIKRGFEGGQTPLYRRLPKFGFKTKKNFLTEEIKLSDLNKIKSNIINIDILKKFNLIKKNTKNVKIIFHGKIFSKKIINNLKITFNAYMAIKNMGGIVNV</sequence>
<comment type="subunit">
    <text evidence="4">Part of the 50S ribosomal subunit.</text>
</comment>
<evidence type="ECO:0000313" key="7">
    <source>
        <dbReference type="Proteomes" id="UP000274458"/>
    </source>
</evidence>
<evidence type="ECO:0000256" key="2">
    <source>
        <dbReference type="ARBA" id="ARBA00022980"/>
    </source>
</evidence>
<evidence type="ECO:0000256" key="4">
    <source>
        <dbReference type="HAMAP-Rule" id="MF_01341"/>
    </source>
</evidence>
<organism evidence="6 7">
    <name type="scientific">Candidatus Annandia adelgestsuga</name>
    <dbReference type="NCBI Taxonomy" id="1302411"/>
    <lineage>
        <taxon>Bacteria</taxon>
        <taxon>Pseudomonadati</taxon>
        <taxon>Pseudomonadota</taxon>
        <taxon>Gammaproteobacteria</taxon>
        <taxon>Enterobacterales</taxon>
        <taxon>Enterobacteriaceae</taxon>
        <taxon>Candidatus Annandia</taxon>
    </lineage>
</organism>
<dbReference type="OrthoDB" id="9810293at2"/>
<dbReference type="PANTHER" id="PTHR12934">
    <property type="entry name" value="50S RIBOSOMAL PROTEIN L15"/>
    <property type="match status" value="1"/>
</dbReference>
<evidence type="ECO:0000313" key="6">
    <source>
        <dbReference type="EMBL" id="AZP36203.1"/>
    </source>
</evidence>
<protein>
    <recommendedName>
        <fullName evidence="4">Large ribosomal subunit protein uL15</fullName>
    </recommendedName>
</protein>
<dbReference type="InterPro" id="IPR036227">
    <property type="entry name" value="Ribosomal_uL15/eL18_sf"/>
</dbReference>
<dbReference type="GO" id="GO:0006412">
    <property type="term" value="P:translation"/>
    <property type="evidence" value="ECO:0007669"/>
    <property type="project" value="UniProtKB-UniRule"/>
</dbReference>
<dbReference type="KEGG" id="aade:C3B56_00083"/>
<dbReference type="AlphaFoldDB" id="A0A3S9J7C3"/>
<dbReference type="EMBL" id="CP026513">
    <property type="protein sequence ID" value="AZP36203.1"/>
    <property type="molecule type" value="Genomic_DNA"/>
</dbReference>
<dbReference type="RefSeq" id="WP_126071469.1">
    <property type="nucleotide sequence ID" value="NZ_CP026513.1"/>
</dbReference>
<dbReference type="Proteomes" id="UP000274458">
    <property type="component" value="Chromosome"/>
</dbReference>
<gene>
    <name evidence="4 6" type="primary">rplO</name>
    <name evidence="6" type="ORF">C3B56_00083</name>
</gene>
<proteinExistence type="inferred from homology"/>
<keyword evidence="4" id="KW-0694">RNA-binding</keyword>
<dbReference type="PANTHER" id="PTHR12934:SF11">
    <property type="entry name" value="LARGE RIBOSOMAL SUBUNIT PROTEIN UL15M"/>
    <property type="match status" value="1"/>
</dbReference>
<keyword evidence="7" id="KW-1185">Reference proteome</keyword>
<dbReference type="GO" id="GO:0019843">
    <property type="term" value="F:rRNA binding"/>
    <property type="evidence" value="ECO:0007669"/>
    <property type="project" value="UniProtKB-UniRule"/>
</dbReference>
<keyword evidence="2 4" id="KW-0689">Ribosomal protein</keyword>
<comment type="function">
    <text evidence="4">Binds to the 23S rRNA.</text>
</comment>
<dbReference type="InterPro" id="IPR005749">
    <property type="entry name" value="Ribosomal_uL15_bac-type"/>
</dbReference>
<name>A0A3S9J7C3_9ENTR</name>
<evidence type="ECO:0000256" key="3">
    <source>
        <dbReference type="ARBA" id="ARBA00023274"/>
    </source>
</evidence>
<dbReference type="Gene3D" id="3.100.10.10">
    <property type="match status" value="1"/>
</dbReference>
<accession>A0A3S9J7C3</accession>
<evidence type="ECO:0000259" key="5">
    <source>
        <dbReference type="Pfam" id="PF00828"/>
    </source>
</evidence>
<keyword evidence="3 4" id="KW-0687">Ribonucleoprotein</keyword>
<reference evidence="6 7" key="1">
    <citation type="journal article" date="2018" name="Genome Biol. Evol.">
        <title>Partnering With a Pest: Genomes of Hemlock Woolly Adelgid Symbionts Reveal Atypical Nutritional Provisioning Patterns in Dual-Obligate Bacteria.</title>
        <authorList>
            <person name="Weglarz K.M."/>
            <person name="Havill N.P."/>
            <person name="Burke G.R."/>
            <person name="von Dohlen C.D."/>
        </authorList>
    </citation>
    <scope>NUCLEOTIDE SEQUENCE [LARGE SCALE GENOMIC DNA]</scope>
    <source>
        <strain evidence="6">ENA</strain>
    </source>
</reference>
<comment type="similarity">
    <text evidence="1 4">Belongs to the universal ribosomal protein uL15 family.</text>
</comment>